<dbReference type="PANTHER" id="PTHR16088">
    <property type="entry name" value="YY1 ASSOCIATED PROTEIN-RELATED"/>
    <property type="match status" value="1"/>
</dbReference>
<dbReference type="EMBL" id="CP031042">
    <property type="protein sequence ID" value="QDZ22907.1"/>
    <property type="molecule type" value="Genomic_DNA"/>
</dbReference>
<organism evidence="6 7">
    <name type="scientific">Chloropicon primus</name>
    <dbReference type="NCBI Taxonomy" id="1764295"/>
    <lineage>
        <taxon>Eukaryota</taxon>
        <taxon>Viridiplantae</taxon>
        <taxon>Chlorophyta</taxon>
        <taxon>Chloropicophyceae</taxon>
        <taxon>Chloropicales</taxon>
        <taxon>Chloropicaceae</taxon>
        <taxon>Chloropicon</taxon>
    </lineage>
</organism>
<keyword evidence="1" id="KW-0805">Transcription regulation</keyword>
<feature type="compositionally biased region" description="Basic residues" evidence="4">
    <location>
        <begin position="424"/>
        <end position="441"/>
    </location>
</feature>
<feature type="compositionally biased region" description="Polar residues" evidence="4">
    <location>
        <begin position="300"/>
        <end position="314"/>
    </location>
</feature>
<dbReference type="GO" id="GO:0005634">
    <property type="term" value="C:nucleus"/>
    <property type="evidence" value="ECO:0007669"/>
    <property type="project" value="TreeGrafter"/>
</dbReference>
<dbReference type="InterPro" id="IPR001005">
    <property type="entry name" value="SANT/Myb"/>
</dbReference>
<feature type="compositionally biased region" description="Basic and acidic residues" evidence="4">
    <location>
        <begin position="585"/>
        <end position="653"/>
    </location>
</feature>
<proteinExistence type="predicted"/>
<evidence type="ECO:0000256" key="4">
    <source>
        <dbReference type="SAM" id="MobiDB-lite"/>
    </source>
</evidence>
<name>A0A5B8MRL3_9CHLO</name>
<feature type="region of interest" description="Disordered" evidence="4">
    <location>
        <begin position="422"/>
        <end position="449"/>
    </location>
</feature>
<evidence type="ECO:0000256" key="1">
    <source>
        <dbReference type="ARBA" id="ARBA00023015"/>
    </source>
</evidence>
<evidence type="ECO:0000256" key="2">
    <source>
        <dbReference type="ARBA" id="ARBA00023163"/>
    </source>
</evidence>
<feature type="region of interest" description="Disordered" evidence="4">
    <location>
        <begin position="585"/>
        <end position="677"/>
    </location>
</feature>
<dbReference type="InterPro" id="IPR052435">
    <property type="entry name" value="YY1-Transcr_Regul"/>
</dbReference>
<evidence type="ECO:0000259" key="5">
    <source>
        <dbReference type="SMART" id="SM00717"/>
    </source>
</evidence>
<dbReference type="OrthoDB" id="515666at2759"/>
<feature type="compositionally biased region" description="Acidic residues" evidence="4">
    <location>
        <begin position="66"/>
        <end position="85"/>
    </location>
</feature>
<feature type="domain" description="Myb-like" evidence="5">
    <location>
        <begin position="704"/>
        <end position="760"/>
    </location>
</feature>
<dbReference type="AlphaFoldDB" id="A0A5B8MRL3"/>
<accession>A0A5B8MRL3</accession>
<dbReference type="Proteomes" id="UP000316726">
    <property type="component" value="Chromosome 9"/>
</dbReference>
<feature type="region of interest" description="Disordered" evidence="4">
    <location>
        <begin position="1"/>
        <end position="107"/>
    </location>
</feature>
<dbReference type="CDD" id="cd00167">
    <property type="entry name" value="SANT"/>
    <property type="match status" value="1"/>
</dbReference>
<feature type="domain" description="Myb-like" evidence="5">
    <location>
        <begin position="455"/>
        <end position="503"/>
    </location>
</feature>
<sequence length="770" mass="87946">MAGNLPDGGKPEPVDEALDLLMQDLPEEDELDVDFDFQGFLESESLGLKGASAGDVDAEPSTSQGSDEEEGDEDEDEDEDEEGTEAPETPGGALGEPDGDGIFKRTRTHVALKDVELADLERPLRVALTGNEGDWEEGGREYMSYVNFLETLNNDEDESLEDGSEEEEEEYNGFDASIFGRRHQTRQATKEWAKRVGLEFQPVELPNRNDAGHEEEEEVDDEADDEIVRLFARVDLSDSDRLEAPTTSQAGEAFTGEQLRQLYFQLHSHTQLLLQTLDHRYDPNAHAVVETEAVPDADGSASTDLQRLSGDPTPSQEMLQDVLRQEQRACHLNRAGIPFRIWEDRKDVEKLSDSLTELHLDYLSEEEPLSIWSNSLVAEIPTIVYSCSRDCLIAEGSGDPIMEELGEYLNLKAWEEQEAEKGELRRRKKMAERSLKRHNKKQQNDSGTENWDYMNQALFSPAEDELLARGVEMHSLRYDLIHQNYVIKTPKQIRQRINNLMNRCKGNAVEVMVKHMREKPLDESEVRMIKSGMEKHGPTGFRGIHGDHPRLGREVGYLKRLWENHIESNEQDRLFMQRLVAKAEEEERARDAAKEEEKRRKREAKEKERLEAKLQRQREREEKRKVKEQQELHLKKVREEKKRAREEKKRQDLASKLARPKGSKQVAVEQGPPLGTSQDYHLAGDLGARYWCGENDERAEPASFSGGWSKELDRIILLSVKTHGESDTAFHSAWNQMGGEVASPFSIEEVTQRWHWLCAKFMEGELTTAS</sequence>
<dbReference type="GO" id="GO:0003712">
    <property type="term" value="F:transcription coregulator activity"/>
    <property type="evidence" value="ECO:0007669"/>
    <property type="project" value="TreeGrafter"/>
</dbReference>
<keyword evidence="2" id="KW-0804">Transcription</keyword>
<dbReference type="PANTHER" id="PTHR16088:SF3">
    <property type="entry name" value="GON-4-LIKE PROTEIN"/>
    <property type="match status" value="1"/>
</dbReference>
<feature type="compositionally biased region" description="Acidic residues" evidence="4">
    <location>
        <begin position="25"/>
        <end position="35"/>
    </location>
</feature>
<keyword evidence="3" id="KW-0539">Nucleus</keyword>
<evidence type="ECO:0000256" key="3">
    <source>
        <dbReference type="ARBA" id="ARBA00023242"/>
    </source>
</evidence>
<evidence type="ECO:0000313" key="7">
    <source>
        <dbReference type="Proteomes" id="UP000316726"/>
    </source>
</evidence>
<gene>
    <name evidence="6" type="ORF">A3770_09p54250</name>
</gene>
<evidence type="ECO:0000313" key="6">
    <source>
        <dbReference type="EMBL" id="QDZ22907.1"/>
    </source>
</evidence>
<protein>
    <recommendedName>
        <fullName evidence="5">Myb-like domain-containing protein</fullName>
    </recommendedName>
</protein>
<feature type="region of interest" description="Disordered" evidence="4">
    <location>
        <begin position="294"/>
        <end position="314"/>
    </location>
</feature>
<dbReference type="SMART" id="SM00717">
    <property type="entry name" value="SANT"/>
    <property type="match status" value="2"/>
</dbReference>
<reference evidence="6 7" key="1">
    <citation type="submission" date="2018-07" db="EMBL/GenBank/DDBJ databases">
        <title>The complete nuclear genome of the prasinophyte Chloropicon primus (CCMP1205).</title>
        <authorList>
            <person name="Pombert J.-F."/>
            <person name="Otis C."/>
            <person name="Turmel M."/>
            <person name="Lemieux C."/>
        </authorList>
    </citation>
    <scope>NUCLEOTIDE SEQUENCE [LARGE SCALE GENOMIC DNA]</scope>
    <source>
        <strain evidence="6 7">CCMP1205</strain>
    </source>
</reference>
<keyword evidence="7" id="KW-1185">Reference proteome</keyword>
<dbReference type="GO" id="GO:0006355">
    <property type="term" value="P:regulation of DNA-templated transcription"/>
    <property type="evidence" value="ECO:0007669"/>
    <property type="project" value="TreeGrafter"/>
</dbReference>